<dbReference type="AlphaFoldDB" id="A0A409Y4S7"/>
<dbReference type="OrthoDB" id="3025387at2759"/>
<gene>
    <name evidence="3" type="ORF">CVT26_003055</name>
</gene>
<organism evidence="3 4">
    <name type="scientific">Gymnopilus dilepis</name>
    <dbReference type="NCBI Taxonomy" id="231916"/>
    <lineage>
        <taxon>Eukaryota</taxon>
        <taxon>Fungi</taxon>
        <taxon>Dikarya</taxon>
        <taxon>Basidiomycota</taxon>
        <taxon>Agaricomycotina</taxon>
        <taxon>Agaricomycetes</taxon>
        <taxon>Agaricomycetidae</taxon>
        <taxon>Agaricales</taxon>
        <taxon>Agaricineae</taxon>
        <taxon>Hymenogastraceae</taxon>
        <taxon>Gymnopilus</taxon>
    </lineage>
</organism>
<feature type="chain" id="PRO_5019543011" evidence="2">
    <location>
        <begin position="23"/>
        <end position="75"/>
    </location>
</feature>
<dbReference type="InParanoid" id="A0A409Y4S7"/>
<dbReference type="EMBL" id="NHYE01001153">
    <property type="protein sequence ID" value="PPQ97993.1"/>
    <property type="molecule type" value="Genomic_DNA"/>
</dbReference>
<accession>A0A409Y4S7</accession>
<protein>
    <submittedName>
        <fullName evidence="3">Uncharacterized protein</fullName>
    </submittedName>
</protein>
<dbReference type="Proteomes" id="UP000284706">
    <property type="component" value="Unassembled WGS sequence"/>
</dbReference>
<evidence type="ECO:0000313" key="4">
    <source>
        <dbReference type="Proteomes" id="UP000284706"/>
    </source>
</evidence>
<evidence type="ECO:0000256" key="1">
    <source>
        <dbReference type="SAM" id="MobiDB-lite"/>
    </source>
</evidence>
<evidence type="ECO:0000313" key="3">
    <source>
        <dbReference type="EMBL" id="PPQ97993.1"/>
    </source>
</evidence>
<feature type="signal peptide" evidence="2">
    <location>
        <begin position="1"/>
        <end position="22"/>
    </location>
</feature>
<keyword evidence="2" id="KW-0732">Signal</keyword>
<feature type="region of interest" description="Disordered" evidence="1">
    <location>
        <begin position="56"/>
        <end position="75"/>
    </location>
</feature>
<sequence length="75" mass="8208">MQFKLFKLALVFASFQAMTAVAEEPVTVTAKKVYNTLIDHSPFMVQRTTTVVWTQTPSSTSSQAQVSPTPSKVTA</sequence>
<name>A0A409Y4S7_9AGAR</name>
<reference evidence="3 4" key="1">
    <citation type="journal article" date="2018" name="Evol. Lett.">
        <title>Horizontal gene cluster transfer increased hallucinogenic mushroom diversity.</title>
        <authorList>
            <person name="Reynolds H.T."/>
            <person name="Vijayakumar V."/>
            <person name="Gluck-Thaler E."/>
            <person name="Korotkin H.B."/>
            <person name="Matheny P.B."/>
            <person name="Slot J.C."/>
        </authorList>
    </citation>
    <scope>NUCLEOTIDE SEQUENCE [LARGE SCALE GENOMIC DNA]</scope>
    <source>
        <strain evidence="3 4">SRW20</strain>
    </source>
</reference>
<evidence type="ECO:0000256" key="2">
    <source>
        <dbReference type="SAM" id="SignalP"/>
    </source>
</evidence>
<keyword evidence="4" id="KW-1185">Reference proteome</keyword>
<proteinExistence type="predicted"/>
<comment type="caution">
    <text evidence="3">The sequence shown here is derived from an EMBL/GenBank/DDBJ whole genome shotgun (WGS) entry which is preliminary data.</text>
</comment>